<gene>
    <name evidence="1" type="ORF">ACAOBT_LOCUS27920</name>
</gene>
<dbReference type="Pfam" id="PF07841">
    <property type="entry name" value="DM4_12"/>
    <property type="match status" value="1"/>
</dbReference>
<reference evidence="1" key="1">
    <citation type="submission" date="2022-03" db="EMBL/GenBank/DDBJ databases">
        <authorList>
            <person name="Sayadi A."/>
        </authorList>
    </citation>
    <scope>NUCLEOTIDE SEQUENCE</scope>
</reference>
<dbReference type="EMBL" id="CAKOFQ010007584">
    <property type="protein sequence ID" value="CAH2004313.1"/>
    <property type="molecule type" value="Genomic_DNA"/>
</dbReference>
<dbReference type="OrthoDB" id="6358587at2759"/>
<protein>
    <submittedName>
        <fullName evidence="1">Uncharacterized protein</fullName>
    </submittedName>
</protein>
<dbReference type="PANTHER" id="PTHR21398">
    <property type="entry name" value="AGAP007094-PA"/>
    <property type="match status" value="1"/>
</dbReference>
<comment type="caution">
    <text evidence="1">The sequence shown here is derived from an EMBL/GenBank/DDBJ whole genome shotgun (WGS) entry which is preliminary data.</text>
</comment>
<evidence type="ECO:0000313" key="1">
    <source>
        <dbReference type="EMBL" id="CAH2004313.1"/>
    </source>
</evidence>
<dbReference type="Proteomes" id="UP001152888">
    <property type="component" value="Unassembled WGS sequence"/>
</dbReference>
<dbReference type="PANTHER" id="PTHR21398:SF11">
    <property type="entry name" value="HDC15381-RELATED"/>
    <property type="match status" value="1"/>
</dbReference>
<organism evidence="1 2">
    <name type="scientific">Acanthoscelides obtectus</name>
    <name type="common">Bean weevil</name>
    <name type="synonym">Bruchus obtectus</name>
    <dbReference type="NCBI Taxonomy" id="200917"/>
    <lineage>
        <taxon>Eukaryota</taxon>
        <taxon>Metazoa</taxon>
        <taxon>Ecdysozoa</taxon>
        <taxon>Arthropoda</taxon>
        <taxon>Hexapoda</taxon>
        <taxon>Insecta</taxon>
        <taxon>Pterygota</taxon>
        <taxon>Neoptera</taxon>
        <taxon>Endopterygota</taxon>
        <taxon>Coleoptera</taxon>
        <taxon>Polyphaga</taxon>
        <taxon>Cucujiformia</taxon>
        <taxon>Chrysomeloidea</taxon>
        <taxon>Chrysomelidae</taxon>
        <taxon>Bruchinae</taxon>
        <taxon>Bruchini</taxon>
        <taxon>Acanthoscelides</taxon>
    </lineage>
</organism>
<name>A0A9P0M0R7_ACAOB</name>
<dbReference type="InterPro" id="IPR006631">
    <property type="entry name" value="DM4_12"/>
</dbReference>
<accession>A0A9P0M0R7</accession>
<evidence type="ECO:0000313" key="2">
    <source>
        <dbReference type="Proteomes" id="UP001152888"/>
    </source>
</evidence>
<keyword evidence="2" id="KW-1185">Reference proteome</keyword>
<dbReference type="AlphaFoldDB" id="A0A9P0M0R7"/>
<dbReference type="SMART" id="SM00718">
    <property type="entry name" value="DM4_12"/>
    <property type="match status" value="1"/>
</dbReference>
<sequence>MHKLRVNFVMSLRSFRTEGCILLQASCCVWLILIGSLVEGGREHSRTKRYLVFPRGGSFKIVIGIGIPVKLGTMQSMAIGWNFQAQYMLPQNITQLQSYPPVVGRRKRDGEKNDRELFYTALEKILDSEGYNGRQCIVQGICDTALATFHHDENGLYGELLHILFSPNYGYDDTTPDIDAVYLGAQQAGRYGVDCKTLFPDCNMRRSFLDLFSVLVNAVSV</sequence>
<proteinExistence type="predicted"/>